<evidence type="ECO:0000256" key="3">
    <source>
        <dbReference type="ARBA" id="ARBA00022692"/>
    </source>
</evidence>
<keyword evidence="6 12" id="KW-0560">Oxidoreductase</keyword>
<evidence type="ECO:0000313" key="13">
    <source>
        <dbReference type="Proteomes" id="UP001207742"/>
    </source>
</evidence>
<name>A0ABT3IMS6_9BACT</name>
<dbReference type="GO" id="GO:0016491">
    <property type="term" value="F:oxidoreductase activity"/>
    <property type="evidence" value="ECO:0007669"/>
    <property type="project" value="UniProtKB-KW"/>
</dbReference>
<proteinExistence type="inferred from homology"/>
<dbReference type="Pfam" id="PF00487">
    <property type="entry name" value="FA_desaturase"/>
    <property type="match status" value="1"/>
</dbReference>
<evidence type="ECO:0000256" key="8">
    <source>
        <dbReference type="ARBA" id="ARBA00023098"/>
    </source>
</evidence>
<keyword evidence="5 10" id="KW-1133">Transmembrane helix</keyword>
<accession>A0ABT3IMS6</accession>
<evidence type="ECO:0000256" key="5">
    <source>
        <dbReference type="ARBA" id="ARBA00022989"/>
    </source>
</evidence>
<sequence length="313" mass="35203">MDALIVTDNSAVSFDNEHLVKTQIWRATLLTHVLPTIGFITGIAGIFIWGIGWLEIISLVTMYFFTVAGVEIGFHRLFTHKAFKTNKAITAILAILGSMSAQGPVIFWVATHRRHHVYSDKENDPHSPNLESGKGLGALIKGLWHAHVRWQFVNDLPNTAKLARDLLKDDNIRWVNKNYLKWVYLGLIIPAVAAGLITLSLKGAALGFLWGGLIRVFLVNHATYSLNSFCHVFGGQLFKTDEQSRNNILFVIPTLGQGWHNNHHAFPNAADLSFKWWQFDPSAILIQGLRITGLAWDVKKPNKNQIDNKLKRN</sequence>
<dbReference type="EC" id="1.14.19.-" evidence="12"/>
<evidence type="ECO:0000256" key="2">
    <source>
        <dbReference type="ARBA" id="ARBA00008749"/>
    </source>
</evidence>
<dbReference type="PANTHER" id="PTHR11351">
    <property type="entry name" value="ACYL-COA DESATURASE"/>
    <property type="match status" value="1"/>
</dbReference>
<dbReference type="InterPro" id="IPR005804">
    <property type="entry name" value="FA_desaturase_dom"/>
</dbReference>
<comment type="subcellular location">
    <subcellularLocation>
        <location evidence="1">Membrane</location>
        <topology evidence="1">Multi-pass membrane protein</topology>
    </subcellularLocation>
</comment>
<feature type="transmembrane region" description="Helical" evidence="10">
    <location>
        <begin position="90"/>
        <end position="110"/>
    </location>
</feature>
<evidence type="ECO:0000256" key="10">
    <source>
        <dbReference type="SAM" id="Phobius"/>
    </source>
</evidence>
<evidence type="ECO:0000256" key="9">
    <source>
        <dbReference type="ARBA" id="ARBA00023136"/>
    </source>
</evidence>
<dbReference type="CDD" id="cd03505">
    <property type="entry name" value="Delta9-FADS-like"/>
    <property type="match status" value="1"/>
</dbReference>
<dbReference type="EMBL" id="JAPDNS010000001">
    <property type="protein sequence ID" value="MCW3485270.1"/>
    <property type="molecule type" value="Genomic_DNA"/>
</dbReference>
<dbReference type="PRINTS" id="PR00075">
    <property type="entry name" value="FACDDSATRASE"/>
</dbReference>
<evidence type="ECO:0000256" key="6">
    <source>
        <dbReference type="ARBA" id="ARBA00023002"/>
    </source>
</evidence>
<keyword evidence="3 10" id="KW-0812">Transmembrane</keyword>
<feature type="transmembrane region" description="Helical" evidence="10">
    <location>
        <begin position="56"/>
        <end position="78"/>
    </location>
</feature>
<dbReference type="Proteomes" id="UP001207742">
    <property type="component" value="Unassembled WGS sequence"/>
</dbReference>
<feature type="transmembrane region" description="Helical" evidence="10">
    <location>
        <begin position="29"/>
        <end position="50"/>
    </location>
</feature>
<evidence type="ECO:0000256" key="1">
    <source>
        <dbReference type="ARBA" id="ARBA00004141"/>
    </source>
</evidence>
<keyword evidence="8" id="KW-0443">Lipid metabolism</keyword>
<dbReference type="PANTHER" id="PTHR11351:SF3">
    <property type="entry name" value="BLL4393 PROTEIN"/>
    <property type="match status" value="1"/>
</dbReference>
<evidence type="ECO:0000256" key="7">
    <source>
        <dbReference type="ARBA" id="ARBA00023004"/>
    </source>
</evidence>
<organism evidence="12 13">
    <name type="scientific">Chitinophaga nivalis</name>
    <dbReference type="NCBI Taxonomy" id="2991709"/>
    <lineage>
        <taxon>Bacteria</taxon>
        <taxon>Pseudomonadati</taxon>
        <taxon>Bacteroidota</taxon>
        <taxon>Chitinophagia</taxon>
        <taxon>Chitinophagales</taxon>
        <taxon>Chitinophagaceae</taxon>
        <taxon>Chitinophaga</taxon>
    </lineage>
</organism>
<keyword evidence="7" id="KW-0408">Iron</keyword>
<protein>
    <submittedName>
        <fullName evidence="12">Fatty acid desaturase</fullName>
        <ecNumber evidence="12">1.14.19.-</ecNumber>
    </submittedName>
</protein>
<gene>
    <name evidence="12" type="ORF">OL497_15275</name>
</gene>
<dbReference type="InterPro" id="IPR015876">
    <property type="entry name" value="Acyl-CoA_DS"/>
</dbReference>
<dbReference type="RefSeq" id="WP_264731472.1">
    <property type="nucleotide sequence ID" value="NZ_JAPDNR010000001.1"/>
</dbReference>
<feature type="domain" description="Fatty acid desaturase" evidence="11">
    <location>
        <begin position="53"/>
        <end position="277"/>
    </location>
</feature>
<evidence type="ECO:0000259" key="11">
    <source>
        <dbReference type="Pfam" id="PF00487"/>
    </source>
</evidence>
<reference evidence="12 13" key="1">
    <citation type="submission" date="2022-10" db="EMBL/GenBank/DDBJ databases">
        <title>Chitinophaga nivalis PC15 sp. nov., isolated from Pyeongchang county, South Korea.</title>
        <authorList>
            <person name="Trinh H.N."/>
        </authorList>
    </citation>
    <scope>NUCLEOTIDE SEQUENCE [LARGE SCALE GENOMIC DNA]</scope>
    <source>
        <strain evidence="12 13">PC14</strain>
    </source>
</reference>
<keyword evidence="9 10" id="KW-0472">Membrane</keyword>
<comment type="similarity">
    <text evidence="2">Belongs to the fatty acid desaturase type 2 family.</text>
</comment>
<evidence type="ECO:0000256" key="4">
    <source>
        <dbReference type="ARBA" id="ARBA00022832"/>
    </source>
</evidence>
<feature type="transmembrane region" description="Helical" evidence="10">
    <location>
        <begin position="182"/>
        <end position="201"/>
    </location>
</feature>
<evidence type="ECO:0000313" key="12">
    <source>
        <dbReference type="EMBL" id="MCW3485270.1"/>
    </source>
</evidence>
<comment type="caution">
    <text evidence="12">The sequence shown here is derived from an EMBL/GenBank/DDBJ whole genome shotgun (WGS) entry which is preliminary data.</text>
</comment>
<keyword evidence="13" id="KW-1185">Reference proteome</keyword>
<keyword evidence="4" id="KW-0276">Fatty acid metabolism</keyword>